<dbReference type="AlphaFoldDB" id="A0A9P5XWG0"/>
<reference evidence="2" key="1">
    <citation type="submission" date="2020-11" db="EMBL/GenBank/DDBJ databases">
        <authorList>
            <consortium name="DOE Joint Genome Institute"/>
            <person name="Ahrendt S."/>
            <person name="Riley R."/>
            <person name="Andreopoulos W."/>
            <person name="Labutti K."/>
            <person name="Pangilinan J."/>
            <person name="Ruiz-Duenas F.J."/>
            <person name="Barrasa J.M."/>
            <person name="Sanchez-Garcia M."/>
            <person name="Camarero S."/>
            <person name="Miyauchi S."/>
            <person name="Serrano A."/>
            <person name="Linde D."/>
            <person name="Babiker R."/>
            <person name="Drula E."/>
            <person name="Ayuso-Fernandez I."/>
            <person name="Pacheco R."/>
            <person name="Padilla G."/>
            <person name="Ferreira P."/>
            <person name="Barriuso J."/>
            <person name="Kellner H."/>
            <person name="Castanera R."/>
            <person name="Alfaro M."/>
            <person name="Ramirez L."/>
            <person name="Pisabarro A.G."/>
            <person name="Kuo A."/>
            <person name="Tritt A."/>
            <person name="Lipzen A."/>
            <person name="He G."/>
            <person name="Yan M."/>
            <person name="Ng V."/>
            <person name="Cullen D."/>
            <person name="Martin F."/>
            <person name="Rosso M.-N."/>
            <person name="Henrissat B."/>
            <person name="Hibbett D."/>
            <person name="Martinez A.T."/>
            <person name="Grigoriev I.V."/>
        </authorList>
    </citation>
    <scope>NUCLEOTIDE SEQUENCE</scope>
    <source>
        <strain evidence="2">CBS 247.69</strain>
    </source>
</reference>
<comment type="caution">
    <text evidence="2">The sequence shown here is derived from an EMBL/GenBank/DDBJ whole genome shotgun (WGS) entry which is preliminary data.</text>
</comment>
<dbReference type="Proteomes" id="UP000807353">
    <property type="component" value="Unassembled WGS sequence"/>
</dbReference>
<sequence>MQNMPQTLQEIPINIVFISVSPLCAFISFFYNFTTTYTFPAVTNLNDIFLQEFPSMKATPLLINHITKIATTKKNPREPSSEVTMFISRIEGANPNSPELIEDDTNAGWGHHQFTAGSLTISTVLVSWDAISSVSTACKLISATIKTCQVARYMCNKQGINLELYMSNAYLDRIVDKLTDLTAKHSSETRVTAHPEVCLNICSKPPAQHNNPG</sequence>
<keyword evidence="1" id="KW-1133">Transmembrane helix</keyword>
<keyword evidence="1" id="KW-0472">Membrane</keyword>
<evidence type="ECO:0000313" key="2">
    <source>
        <dbReference type="EMBL" id="KAF9458868.1"/>
    </source>
</evidence>
<name>A0A9P5XWG0_9AGAR</name>
<feature type="transmembrane region" description="Helical" evidence="1">
    <location>
        <begin position="12"/>
        <end position="31"/>
    </location>
</feature>
<keyword evidence="1" id="KW-0812">Transmembrane</keyword>
<accession>A0A9P5XWG0</accession>
<gene>
    <name evidence="2" type="ORF">BDZ94DRAFT_1330631</name>
</gene>
<dbReference type="EMBL" id="MU150328">
    <property type="protein sequence ID" value="KAF9458868.1"/>
    <property type="molecule type" value="Genomic_DNA"/>
</dbReference>
<evidence type="ECO:0000313" key="3">
    <source>
        <dbReference type="Proteomes" id="UP000807353"/>
    </source>
</evidence>
<protein>
    <submittedName>
        <fullName evidence="2">Uncharacterized protein</fullName>
    </submittedName>
</protein>
<keyword evidence="3" id="KW-1185">Reference proteome</keyword>
<proteinExistence type="predicted"/>
<evidence type="ECO:0000256" key="1">
    <source>
        <dbReference type="SAM" id="Phobius"/>
    </source>
</evidence>
<organism evidence="2 3">
    <name type="scientific">Collybia nuda</name>
    <dbReference type="NCBI Taxonomy" id="64659"/>
    <lineage>
        <taxon>Eukaryota</taxon>
        <taxon>Fungi</taxon>
        <taxon>Dikarya</taxon>
        <taxon>Basidiomycota</taxon>
        <taxon>Agaricomycotina</taxon>
        <taxon>Agaricomycetes</taxon>
        <taxon>Agaricomycetidae</taxon>
        <taxon>Agaricales</taxon>
        <taxon>Tricholomatineae</taxon>
        <taxon>Clitocybaceae</taxon>
        <taxon>Collybia</taxon>
    </lineage>
</organism>
<dbReference type="OrthoDB" id="3227833at2759"/>